<accession>A0A1C7MNZ4</accession>
<comment type="caution">
    <text evidence="2">The sequence shown here is derived from an EMBL/GenBank/DDBJ whole genome shotgun (WGS) entry which is preliminary data.</text>
</comment>
<evidence type="ECO:0000313" key="2">
    <source>
        <dbReference type="EMBL" id="OBZ78558.1"/>
    </source>
</evidence>
<dbReference type="AlphaFoldDB" id="A0A1C7MNZ4"/>
<organism evidence="2 3">
    <name type="scientific">Grifola frondosa</name>
    <name type="common">Maitake</name>
    <name type="synonym">Polyporus frondosus</name>
    <dbReference type="NCBI Taxonomy" id="5627"/>
    <lineage>
        <taxon>Eukaryota</taxon>
        <taxon>Fungi</taxon>
        <taxon>Dikarya</taxon>
        <taxon>Basidiomycota</taxon>
        <taxon>Agaricomycotina</taxon>
        <taxon>Agaricomycetes</taxon>
        <taxon>Polyporales</taxon>
        <taxon>Grifolaceae</taxon>
        <taxon>Grifola</taxon>
    </lineage>
</organism>
<gene>
    <name evidence="2" type="ORF">A0H81_00971</name>
</gene>
<feature type="compositionally biased region" description="Polar residues" evidence="1">
    <location>
        <begin position="68"/>
        <end position="80"/>
    </location>
</feature>
<feature type="compositionally biased region" description="Polar residues" evidence="1">
    <location>
        <begin position="26"/>
        <end position="43"/>
    </location>
</feature>
<keyword evidence="3" id="KW-1185">Reference proteome</keyword>
<proteinExistence type="predicted"/>
<sequence>MVIIWFRKRESYTIYIKKTQTTASAEVSATKASAATEVSTTKVSAVPTRRLPNLLLTPTPPPSSKSPEQSACHPSQQGQSDARRQILSASITATA</sequence>
<name>A0A1C7MNZ4_GRIFR</name>
<reference evidence="2 3" key="1">
    <citation type="submission" date="2016-03" db="EMBL/GenBank/DDBJ databases">
        <title>Whole genome sequencing of Grifola frondosa 9006-11.</title>
        <authorList>
            <person name="Min B."/>
            <person name="Park H."/>
            <person name="Kim J.-G."/>
            <person name="Cho H."/>
            <person name="Oh Y.-L."/>
            <person name="Kong W.-S."/>
            <person name="Choi I.-G."/>
        </authorList>
    </citation>
    <scope>NUCLEOTIDE SEQUENCE [LARGE SCALE GENOMIC DNA]</scope>
    <source>
        <strain evidence="2 3">9006-11</strain>
    </source>
</reference>
<evidence type="ECO:0000256" key="1">
    <source>
        <dbReference type="SAM" id="MobiDB-lite"/>
    </source>
</evidence>
<feature type="compositionally biased region" description="Low complexity" evidence="1">
    <location>
        <begin position="47"/>
        <end position="57"/>
    </location>
</feature>
<feature type="region of interest" description="Disordered" evidence="1">
    <location>
        <begin position="26"/>
        <end position="95"/>
    </location>
</feature>
<evidence type="ECO:0000313" key="3">
    <source>
        <dbReference type="Proteomes" id="UP000092993"/>
    </source>
</evidence>
<dbReference type="EMBL" id="LUGG01000001">
    <property type="protein sequence ID" value="OBZ78558.1"/>
    <property type="molecule type" value="Genomic_DNA"/>
</dbReference>
<dbReference type="Proteomes" id="UP000092993">
    <property type="component" value="Unassembled WGS sequence"/>
</dbReference>
<protein>
    <submittedName>
        <fullName evidence="2">Uncharacterized protein</fullName>
    </submittedName>
</protein>